<accession>A0A559LZS3</accession>
<keyword evidence="4" id="KW-1185">Reference proteome</keyword>
<dbReference type="GO" id="GO:0016491">
    <property type="term" value="F:oxidoreductase activity"/>
    <property type="evidence" value="ECO:0007669"/>
    <property type="project" value="UniProtKB-KW"/>
</dbReference>
<dbReference type="Proteomes" id="UP000315522">
    <property type="component" value="Unassembled WGS sequence"/>
</dbReference>
<dbReference type="PRINTS" id="PR00081">
    <property type="entry name" value="GDHRDH"/>
</dbReference>
<organism evidence="3 4">
    <name type="scientific">Lachnellula willkommii</name>
    <dbReference type="NCBI Taxonomy" id="215461"/>
    <lineage>
        <taxon>Eukaryota</taxon>
        <taxon>Fungi</taxon>
        <taxon>Dikarya</taxon>
        <taxon>Ascomycota</taxon>
        <taxon>Pezizomycotina</taxon>
        <taxon>Leotiomycetes</taxon>
        <taxon>Helotiales</taxon>
        <taxon>Lachnaceae</taxon>
        <taxon>Lachnellula</taxon>
    </lineage>
</organism>
<evidence type="ECO:0000256" key="1">
    <source>
        <dbReference type="ARBA" id="ARBA00006484"/>
    </source>
</evidence>
<name>A0A559LZS3_9HELO</name>
<evidence type="ECO:0000313" key="3">
    <source>
        <dbReference type="EMBL" id="TVY86210.1"/>
    </source>
</evidence>
<evidence type="ECO:0000313" key="4">
    <source>
        <dbReference type="Proteomes" id="UP000315522"/>
    </source>
</evidence>
<comment type="similarity">
    <text evidence="1">Belongs to the short-chain dehydrogenases/reductases (SDR) family.</text>
</comment>
<dbReference type="PANTHER" id="PTHR42901">
    <property type="entry name" value="ALCOHOL DEHYDROGENASE"/>
    <property type="match status" value="1"/>
</dbReference>
<dbReference type="AlphaFoldDB" id="A0A559LZS3"/>
<dbReference type="InterPro" id="IPR002347">
    <property type="entry name" value="SDR_fam"/>
</dbReference>
<reference evidence="3 4" key="1">
    <citation type="submission" date="2018-05" db="EMBL/GenBank/DDBJ databases">
        <title>Genome sequencing and assembly of the regulated plant pathogen Lachnellula willkommii and related sister species for the development of diagnostic species identification markers.</title>
        <authorList>
            <person name="Giroux E."/>
            <person name="Bilodeau G."/>
        </authorList>
    </citation>
    <scope>NUCLEOTIDE SEQUENCE [LARGE SCALE GENOMIC DNA]</scope>
    <source>
        <strain evidence="3 4">CBS 172.35</strain>
    </source>
</reference>
<dbReference type="EMBL" id="QGML01003969">
    <property type="protein sequence ID" value="TVY86210.1"/>
    <property type="molecule type" value="Genomic_DNA"/>
</dbReference>
<sequence>MSSVVAKRLDGKTILVTGASSGIGRIDILKQVAVEIKREVGEGVRILPVQLDFSKPDEVFSFINKLPTEFKHINILINNDGLVKGVDKAPGIALRYQDHV</sequence>
<gene>
    <name evidence="3" type="ORF">LAWI1_G008305</name>
</gene>
<dbReference type="Pfam" id="PF00106">
    <property type="entry name" value="adh_short"/>
    <property type="match status" value="1"/>
</dbReference>
<dbReference type="SUPFAM" id="SSF51735">
    <property type="entry name" value="NAD(P)-binding Rossmann-fold domains"/>
    <property type="match status" value="1"/>
</dbReference>
<dbReference type="Gene3D" id="3.40.50.720">
    <property type="entry name" value="NAD(P)-binding Rossmann-like Domain"/>
    <property type="match status" value="1"/>
</dbReference>
<dbReference type="InterPro" id="IPR036291">
    <property type="entry name" value="NAD(P)-bd_dom_sf"/>
</dbReference>
<dbReference type="PANTHER" id="PTHR42901:SF1">
    <property type="entry name" value="ALCOHOL DEHYDROGENASE"/>
    <property type="match status" value="1"/>
</dbReference>
<keyword evidence="2" id="KW-0560">Oxidoreductase</keyword>
<protein>
    <submittedName>
        <fullName evidence="3">NADP-dependent 3-hydroxy acid dehydrogenase</fullName>
    </submittedName>
</protein>
<comment type="caution">
    <text evidence="3">The sequence shown here is derived from an EMBL/GenBank/DDBJ whole genome shotgun (WGS) entry which is preliminary data.</text>
</comment>
<proteinExistence type="inferred from homology"/>
<evidence type="ECO:0000256" key="2">
    <source>
        <dbReference type="ARBA" id="ARBA00023002"/>
    </source>
</evidence>